<dbReference type="FunFam" id="3.40.1180.10:FF:000001">
    <property type="entry name" value="(2E,6E)-farnesyl-diphosphate-specific ditrans,polycis-undecaprenyl-diphosphate synthase"/>
    <property type="match status" value="1"/>
</dbReference>
<feature type="binding site" evidence="2">
    <location>
        <position position="62"/>
    </location>
    <ligand>
        <name>substrate</name>
    </ligand>
</feature>
<dbReference type="AlphaFoldDB" id="A0A0G0W9M5"/>
<dbReference type="InterPro" id="IPR036424">
    <property type="entry name" value="UPP_synth-like_sf"/>
</dbReference>
<dbReference type="GO" id="GO:0045547">
    <property type="term" value="F:ditrans,polycis-polyprenyl diphosphate synthase [(2E,6E)-farnesyl diphosphate specific] activity"/>
    <property type="evidence" value="ECO:0007669"/>
    <property type="project" value="TreeGrafter"/>
</dbReference>
<dbReference type="PATRIC" id="fig|1618344.3.peg.110"/>
<feature type="binding site" evidence="2">
    <location>
        <begin position="58"/>
        <end position="60"/>
    </location>
    <ligand>
        <name>substrate</name>
    </ligand>
</feature>
<comment type="cofactor">
    <cofactor evidence="2">
        <name>Mg(2+)</name>
        <dbReference type="ChEBI" id="CHEBI:18420"/>
    </cofactor>
    <text evidence="2">Binds 2 magnesium ions per subunit.</text>
</comment>
<feature type="binding site" evidence="2">
    <location>
        <position position="174"/>
    </location>
    <ligand>
        <name>substrate</name>
    </ligand>
</feature>
<evidence type="ECO:0000256" key="1">
    <source>
        <dbReference type="ARBA" id="ARBA00022679"/>
    </source>
</evidence>
<dbReference type="EC" id="2.5.1.-" evidence="2"/>
<dbReference type="InterPro" id="IPR018520">
    <property type="entry name" value="UPP_synth-like_CS"/>
</dbReference>
<keyword evidence="1 2" id="KW-0808">Transferase</keyword>
<feature type="binding site" evidence="2">
    <location>
        <begin position="180"/>
        <end position="182"/>
    </location>
    <ligand>
        <name>substrate</name>
    </ligand>
</feature>
<gene>
    <name evidence="3" type="ORF">UU65_C0001G0104</name>
</gene>
<dbReference type="Proteomes" id="UP000033869">
    <property type="component" value="Unassembled WGS sequence"/>
</dbReference>
<dbReference type="PANTHER" id="PTHR10291">
    <property type="entry name" value="DEHYDRODOLICHYL DIPHOSPHATE SYNTHASE FAMILY MEMBER"/>
    <property type="match status" value="1"/>
</dbReference>
<feature type="active site" evidence="2">
    <location>
        <position position="13"/>
    </location>
</feature>
<feature type="active site" description="Proton acceptor" evidence="2">
    <location>
        <position position="61"/>
    </location>
</feature>
<accession>A0A0G0W9M5</accession>
<dbReference type="PROSITE" id="PS01066">
    <property type="entry name" value="UPP_SYNTHASE"/>
    <property type="match status" value="1"/>
</dbReference>
<feature type="binding site" evidence="2">
    <location>
        <position position="193"/>
    </location>
    <ligand>
        <name>Mg(2+)</name>
        <dbReference type="ChEBI" id="CHEBI:18420"/>
    </ligand>
</feature>
<feature type="binding site" evidence="2">
    <location>
        <position position="64"/>
    </location>
    <ligand>
        <name>substrate</name>
    </ligand>
</feature>
<feature type="binding site" evidence="2">
    <location>
        <position position="18"/>
    </location>
    <ligand>
        <name>substrate</name>
    </ligand>
</feature>
<keyword evidence="2" id="KW-0460">Magnesium</keyword>
<dbReference type="GO" id="GO:0000287">
    <property type="term" value="F:magnesium ion binding"/>
    <property type="evidence" value="ECO:0007669"/>
    <property type="project" value="UniProtKB-UniRule"/>
</dbReference>
<evidence type="ECO:0000313" key="4">
    <source>
        <dbReference type="Proteomes" id="UP000033869"/>
    </source>
</evidence>
<sequence length="225" mass="25955">MTESPRHVAIIMDGNRRWAKKNNLSIKRGHEEGLKTFKEVVKQAIKEKIDILTFYAFSTENWGRPQKQVIDLIALMSNFIKNEADELHQNNIKLKILGDVSPFPKRLQQSIQNAVEKTKNNTTIILNVALNYGGRNEIIRAVNKLINEKKPVTEDSISQVLDTNNLPDPDLIIRTGGAQRLSNFLIWQSSYSEFYFTGILWPDYSADEFLKTLDEFADRERRFGK</sequence>
<dbReference type="PANTHER" id="PTHR10291:SF0">
    <property type="entry name" value="DEHYDRODOLICHYL DIPHOSPHATE SYNTHASE 2"/>
    <property type="match status" value="1"/>
</dbReference>
<dbReference type="NCBIfam" id="TIGR00055">
    <property type="entry name" value="uppS"/>
    <property type="match status" value="1"/>
</dbReference>
<dbReference type="CDD" id="cd00475">
    <property type="entry name" value="Cis_IPPS"/>
    <property type="match status" value="1"/>
</dbReference>
<dbReference type="SUPFAM" id="SSF64005">
    <property type="entry name" value="Undecaprenyl diphosphate synthase"/>
    <property type="match status" value="1"/>
</dbReference>
<dbReference type="EMBL" id="LCBL01000001">
    <property type="protein sequence ID" value="KKS09699.1"/>
    <property type="molecule type" value="Genomic_DNA"/>
</dbReference>
<protein>
    <recommendedName>
        <fullName evidence="2">Isoprenyl transferase</fullName>
        <ecNumber evidence="2">2.5.1.-</ecNumber>
    </recommendedName>
</protein>
<evidence type="ECO:0000313" key="3">
    <source>
        <dbReference type="EMBL" id="KKS09699.1"/>
    </source>
</evidence>
<evidence type="ECO:0000256" key="2">
    <source>
        <dbReference type="HAMAP-Rule" id="MF_01139"/>
    </source>
</evidence>
<organism evidence="3 4">
    <name type="scientific">candidate division CPR2 bacterium GW2011_GWC1_41_48</name>
    <dbReference type="NCBI Taxonomy" id="1618344"/>
    <lineage>
        <taxon>Bacteria</taxon>
        <taxon>Bacteria division CPR2</taxon>
    </lineage>
</organism>
<reference evidence="3 4" key="1">
    <citation type="journal article" date="2015" name="Nature">
        <title>rRNA introns, odd ribosomes, and small enigmatic genomes across a large radiation of phyla.</title>
        <authorList>
            <person name="Brown C.T."/>
            <person name="Hug L.A."/>
            <person name="Thomas B.C."/>
            <person name="Sharon I."/>
            <person name="Castelle C.J."/>
            <person name="Singh A."/>
            <person name="Wilkins M.J."/>
            <person name="Williams K.H."/>
            <person name="Banfield J.F."/>
        </authorList>
    </citation>
    <scope>NUCLEOTIDE SEQUENCE [LARGE SCALE GENOMIC DNA]</scope>
</reference>
<comment type="caution">
    <text evidence="3">The sequence shown here is derived from an EMBL/GenBank/DDBJ whole genome shotgun (WGS) entry which is preliminary data.</text>
</comment>
<comment type="caution">
    <text evidence="2">Lacks conserved residue(s) required for the propagation of feature annotation.</text>
</comment>
<feature type="binding site" evidence="2">
    <location>
        <begin position="14"/>
        <end position="17"/>
    </location>
    <ligand>
        <name>substrate</name>
    </ligand>
</feature>
<comment type="similarity">
    <text evidence="2">Belongs to the UPP synthase family.</text>
</comment>
<name>A0A0G0W9M5_UNCC2</name>
<feature type="binding site" evidence="2">
    <location>
        <position position="13"/>
    </location>
    <ligand>
        <name>Mg(2+)</name>
        <dbReference type="ChEBI" id="CHEBI:18420"/>
    </ligand>
</feature>
<dbReference type="Gene3D" id="3.40.1180.10">
    <property type="entry name" value="Decaprenyl diphosphate synthase-like"/>
    <property type="match status" value="1"/>
</dbReference>
<proteinExistence type="inferred from homology"/>
<keyword evidence="2" id="KW-0479">Metal-binding</keyword>
<dbReference type="InterPro" id="IPR001441">
    <property type="entry name" value="UPP_synth-like"/>
</dbReference>
<dbReference type="Pfam" id="PF01255">
    <property type="entry name" value="Prenyltransf"/>
    <property type="match status" value="1"/>
</dbReference>
<comment type="function">
    <text evidence="2">Catalyzes the condensation of isopentenyl diphosphate (IPP) with allylic pyrophosphates generating different type of terpenoids.</text>
</comment>
<dbReference type="GO" id="GO:0016094">
    <property type="term" value="P:polyprenol biosynthetic process"/>
    <property type="evidence" value="ECO:0007669"/>
    <property type="project" value="TreeGrafter"/>
</dbReference>
<feature type="binding site" evidence="2">
    <location>
        <position position="30"/>
    </location>
    <ligand>
        <name>substrate</name>
    </ligand>
</feature>
<comment type="subunit">
    <text evidence="2">Homodimer.</text>
</comment>
<dbReference type="HAMAP" id="MF_01139">
    <property type="entry name" value="ISPT"/>
    <property type="match status" value="1"/>
</dbReference>